<keyword evidence="5" id="KW-0808">Transferase</keyword>
<dbReference type="GO" id="GO:0005507">
    <property type="term" value="F:copper ion binding"/>
    <property type="evidence" value="ECO:0007669"/>
    <property type="project" value="TreeGrafter"/>
</dbReference>
<dbReference type="Pfam" id="PF02578">
    <property type="entry name" value="Cu-oxidase_4"/>
    <property type="match status" value="1"/>
</dbReference>
<comment type="catalytic activity">
    <reaction evidence="1">
        <text>inosine + phosphate = alpha-D-ribose 1-phosphate + hypoxanthine</text>
        <dbReference type="Rhea" id="RHEA:27646"/>
        <dbReference type="ChEBI" id="CHEBI:17368"/>
        <dbReference type="ChEBI" id="CHEBI:17596"/>
        <dbReference type="ChEBI" id="CHEBI:43474"/>
        <dbReference type="ChEBI" id="CHEBI:57720"/>
        <dbReference type="EC" id="2.4.2.1"/>
    </reaction>
    <physiologicalReaction direction="left-to-right" evidence="1">
        <dbReference type="Rhea" id="RHEA:27647"/>
    </physiologicalReaction>
</comment>
<comment type="similarity">
    <text evidence="4 12">Belongs to the purine nucleoside phosphorylase YfiH/LACC1 family.</text>
</comment>
<evidence type="ECO:0000256" key="9">
    <source>
        <dbReference type="ARBA" id="ARBA00047989"/>
    </source>
</evidence>
<keyword evidence="6" id="KW-0479">Metal-binding</keyword>
<dbReference type="InterPro" id="IPR003730">
    <property type="entry name" value="Cu_polyphenol_OxRdtase"/>
</dbReference>
<dbReference type="Proteomes" id="UP000230768">
    <property type="component" value="Unassembled WGS sequence"/>
</dbReference>
<dbReference type="GO" id="GO:0017061">
    <property type="term" value="F:S-methyl-5-thioadenosine phosphorylase activity"/>
    <property type="evidence" value="ECO:0007669"/>
    <property type="project" value="UniProtKB-EC"/>
</dbReference>
<protein>
    <recommendedName>
        <fullName evidence="12">Purine nucleoside phosphorylase</fullName>
    </recommendedName>
</protein>
<evidence type="ECO:0000313" key="14">
    <source>
        <dbReference type="Proteomes" id="UP000230768"/>
    </source>
</evidence>
<comment type="catalytic activity">
    <reaction evidence="9">
        <text>adenosine + H2O + H(+) = inosine + NH4(+)</text>
        <dbReference type="Rhea" id="RHEA:24408"/>
        <dbReference type="ChEBI" id="CHEBI:15377"/>
        <dbReference type="ChEBI" id="CHEBI:15378"/>
        <dbReference type="ChEBI" id="CHEBI:16335"/>
        <dbReference type="ChEBI" id="CHEBI:17596"/>
        <dbReference type="ChEBI" id="CHEBI:28938"/>
        <dbReference type="EC" id="3.5.4.4"/>
    </reaction>
    <physiologicalReaction direction="left-to-right" evidence="9">
        <dbReference type="Rhea" id="RHEA:24409"/>
    </physiologicalReaction>
</comment>
<dbReference type="PANTHER" id="PTHR30616">
    <property type="entry name" value="UNCHARACTERIZED PROTEIN YFIH"/>
    <property type="match status" value="1"/>
</dbReference>
<accession>A0A2G8IZ16</accession>
<comment type="cofactor">
    <cofactor evidence="2">
        <name>Zn(2+)</name>
        <dbReference type="ChEBI" id="CHEBI:29105"/>
    </cofactor>
</comment>
<dbReference type="InterPro" id="IPR011324">
    <property type="entry name" value="Cytotoxic_necrot_fac-like_cat"/>
</dbReference>
<evidence type="ECO:0000256" key="5">
    <source>
        <dbReference type="ARBA" id="ARBA00022679"/>
    </source>
</evidence>
<evidence type="ECO:0000256" key="1">
    <source>
        <dbReference type="ARBA" id="ARBA00000553"/>
    </source>
</evidence>
<sequence length="287" mass="31897">MNERWEAALTYKYDPFQQKSPYALTIHDWTNMTCSGKEVLAGFSTKNGGFSLSPYQSMNTGLHVGDDASSVQMNRQVIADATAVPLSNWVFADQTHEDRIMKVTKEQRGRGSLHYHEALPGTDGLYTSEPNMMLALCFADCVPLYFLAPQNELIGTAHAGWKGTVKQIGAKMVDVWVSQEGAEADQIQVVIGPSIGSCCYIVDDVVMDQVKKLPFSTEDVYSEISQGQYKIDLKILNKNVLLHAGIKEENIHVSSMCTSCSDQLFFSHRRDQGKTGRMMSFVGFKEA</sequence>
<evidence type="ECO:0000313" key="13">
    <source>
        <dbReference type="EMBL" id="PIK28748.1"/>
    </source>
</evidence>
<dbReference type="AlphaFoldDB" id="A0A2G8IZ16"/>
<proteinExistence type="inferred from homology"/>
<dbReference type="RefSeq" id="WP_099725932.1">
    <property type="nucleotide sequence ID" value="NZ_JASUAF010000001.1"/>
</dbReference>
<evidence type="ECO:0000256" key="8">
    <source>
        <dbReference type="ARBA" id="ARBA00022833"/>
    </source>
</evidence>
<evidence type="ECO:0000256" key="12">
    <source>
        <dbReference type="RuleBase" id="RU361274"/>
    </source>
</evidence>
<evidence type="ECO:0000256" key="2">
    <source>
        <dbReference type="ARBA" id="ARBA00001947"/>
    </source>
</evidence>
<comment type="caution">
    <text evidence="13">The sequence shown here is derived from an EMBL/GenBank/DDBJ whole genome shotgun (WGS) entry which is preliminary data.</text>
</comment>
<comment type="function">
    <text evidence="3">Purine nucleoside enzyme that catalyzes the phosphorolysis of adenosine and inosine nucleosides, yielding D-ribose 1-phosphate and the respective free bases, adenine and hypoxanthine. Also catalyzes the phosphorolysis of S-methyl-5'-thioadenosine into adenine and S-methyl-5-thio-alpha-D-ribose 1-phosphate. Also has adenosine deaminase activity.</text>
</comment>
<evidence type="ECO:0000256" key="3">
    <source>
        <dbReference type="ARBA" id="ARBA00003215"/>
    </source>
</evidence>
<dbReference type="NCBIfam" id="TIGR00726">
    <property type="entry name" value="peptidoglycan editing factor PgeF"/>
    <property type="match status" value="1"/>
</dbReference>
<comment type="catalytic activity">
    <reaction evidence="11">
        <text>S-methyl-5'-thioadenosine + phosphate = 5-(methylsulfanyl)-alpha-D-ribose 1-phosphate + adenine</text>
        <dbReference type="Rhea" id="RHEA:11852"/>
        <dbReference type="ChEBI" id="CHEBI:16708"/>
        <dbReference type="ChEBI" id="CHEBI:17509"/>
        <dbReference type="ChEBI" id="CHEBI:43474"/>
        <dbReference type="ChEBI" id="CHEBI:58533"/>
        <dbReference type="EC" id="2.4.2.28"/>
    </reaction>
    <physiologicalReaction direction="left-to-right" evidence="11">
        <dbReference type="Rhea" id="RHEA:11853"/>
    </physiologicalReaction>
</comment>
<dbReference type="PANTHER" id="PTHR30616:SF2">
    <property type="entry name" value="PURINE NUCLEOSIDE PHOSPHORYLASE LACC1"/>
    <property type="match status" value="1"/>
</dbReference>
<evidence type="ECO:0000256" key="4">
    <source>
        <dbReference type="ARBA" id="ARBA00007353"/>
    </source>
</evidence>
<dbReference type="GO" id="GO:0016787">
    <property type="term" value="F:hydrolase activity"/>
    <property type="evidence" value="ECO:0007669"/>
    <property type="project" value="UniProtKB-KW"/>
</dbReference>
<reference evidence="13 14" key="1">
    <citation type="submission" date="2017-11" db="EMBL/GenBank/DDBJ databases">
        <title>Draft genome sequence of Bacillus pumilus 51_5il from lake Gorkoye (Russia: Novosibirsk region).</title>
        <authorList>
            <person name="Shipova A.A."/>
            <person name="Rozanov A.S."/>
            <person name="Bryanskaya A.V."/>
            <person name="Peltek S.E."/>
        </authorList>
    </citation>
    <scope>NUCLEOTIDE SEQUENCE [LARGE SCALE GENOMIC DNA]</scope>
    <source>
        <strain evidence="13 14">51_5il</strain>
    </source>
</reference>
<name>A0A2G8IZ16_BACPU</name>
<dbReference type="SUPFAM" id="SSF64438">
    <property type="entry name" value="CNF1/YfiH-like putative cysteine hydrolases"/>
    <property type="match status" value="1"/>
</dbReference>
<dbReference type="InterPro" id="IPR038371">
    <property type="entry name" value="Cu_polyphenol_OxRdtase_sf"/>
</dbReference>
<gene>
    <name evidence="13" type="ORF">CTV99_01370</name>
</gene>
<keyword evidence="7" id="KW-0378">Hydrolase</keyword>
<dbReference type="CDD" id="cd16833">
    <property type="entry name" value="YfiH"/>
    <property type="match status" value="1"/>
</dbReference>
<evidence type="ECO:0000256" key="7">
    <source>
        <dbReference type="ARBA" id="ARBA00022801"/>
    </source>
</evidence>
<dbReference type="Gene3D" id="3.60.140.10">
    <property type="entry name" value="CNF1/YfiH-like putative cysteine hydrolases"/>
    <property type="match status" value="1"/>
</dbReference>
<comment type="catalytic activity">
    <reaction evidence="10">
        <text>adenosine + phosphate = alpha-D-ribose 1-phosphate + adenine</text>
        <dbReference type="Rhea" id="RHEA:27642"/>
        <dbReference type="ChEBI" id="CHEBI:16335"/>
        <dbReference type="ChEBI" id="CHEBI:16708"/>
        <dbReference type="ChEBI" id="CHEBI:43474"/>
        <dbReference type="ChEBI" id="CHEBI:57720"/>
        <dbReference type="EC" id="2.4.2.1"/>
    </reaction>
    <physiologicalReaction direction="left-to-right" evidence="10">
        <dbReference type="Rhea" id="RHEA:27643"/>
    </physiologicalReaction>
</comment>
<evidence type="ECO:0000256" key="10">
    <source>
        <dbReference type="ARBA" id="ARBA00048968"/>
    </source>
</evidence>
<evidence type="ECO:0000256" key="11">
    <source>
        <dbReference type="ARBA" id="ARBA00049893"/>
    </source>
</evidence>
<keyword evidence="8" id="KW-0862">Zinc</keyword>
<evidence type="ECO:0000256" key="6">
    <source>
        <dbReference type="ARBA" id="ARBA00022723"/>
    </source>
</evidence>
<organism evidence="13 14">
    <name type="scientific">Bacillus pumilus</name>
    <name type="common">Bacillus mesentericus</name>
    <dbReference type="NCBI Taxonomy" id="1408"/>
    <lineage>
        <taxon>Bacteria</taxon>
        <taxon>Bacillati</taxon>
        <taxon>Bacillota</taxon>
        <taxon>Bacilli</taxon>
        <taxon>Bacillales</taxon>
        <taxon>Bacillaceae</taxon>
        <taxon>Bacillus</taxon>
    </lineage>
</organism>
<dbReference type="EMBL" id="PEKP01000002">
    <property type="protein sequence ID" value="PIK28748.1"/>
    <property type="molecule type" value="Genomic_DNA"/>
</dbReference>